<dbReference type="GO" id="GO:0016787">
    <property type="term" value="F:hydrolase activity"/>
    <property type="evidence" value="ECO:0007669"/>
    <property type="project" value="UniProtKB-KW"/>
</dbReference>
<feature type="compositionally biased region" description="Basic and acidic residues" evidence="9">
    <location>
        <begin position="174"/>
        <end position="191"/>
    </location>
</feature>
<dbReference type="InterPro" id="IPR049730">
    <property type="entry name" value="SNF2/RAD54-like_C"/>
</dbReference>
<feature type="region of interest" description="Disordered" evidence="9">
    <location>
        <begin position="174"/>
        <end position="193"/>
    </location>
</feature>
<keyword evidence="8" id="KW-0539">Nucleus</keyword>
<dbReference type="InterPro" id="IPR027417">
    <property type="entry name" value="P-loop_NTPase"/>
</dbReference>
<dbReference type="InterPro" id="IPR014001">
    <property type="entry name" value="Helicase_ATP-bd"/>
</dbReference>
<sequence length="801" mass="90113">MTTLENSSANFPPEVTEAKDLEEPKPMLDNPVSALTPEEDEIEDPVEEKEEGADEEDELFTNLEKEEETRLLSSPSLPSQPKDVHAAPKLLQKALEDGQVQASDSEQESDGEKNASLQGDADEKKDGTSEAPHIHQRANQLDFLLSKAHEYSNFIARDLDDLQSAMADQARKTLAKMEKKNKRKGSDDGKGATKKAKLAALDKAVFIQPPNLASDCVLKDYQLEGVRWLASLFENGVSGILADEMGLGKTVQCVALIAHLLTQKVSGPFLIVAPLATLPNWVREFEKWLPTQPVIRYHGNNAEREAMFKGPMNPKLRRNSDYPFIVTSYEVAIRDQARLEKLSEFTYLIVDEGHRLKNHRCTLISSLKRLKAGNRLLLTGTPIQNSLDELWSLLNFVNPQIFDDLSVFQSWFGFKNIGQKNQGATKEETILLEQRKNQTVTKLHSILRPFLLRRIKTDVLKEMPPKKEVIVYSGISKLQEGYADLIEKGTLRDSLIQQGIESGRTLSQTNKMMNHRKNINHPFLFGEPIDPATGSHIGTVHPQLLVRASGKFALLDRMLDRLFKDGHQVLIFSQMTSVLNVMEDYLRFRKWSYCRIDGSTEINERQRQMDKFNAEKYLDNGKRNTADDRLFVFLLSTRAGGLGINLTAADTCIIFDSDWNPFADSQAMDRCHRIGQTRPVAVYRLITANSVDIEMMEKQISKKKLERMTIAGGDFKKAGRRSGGDIDVEGLQSLLQSDIRDLEARGGDIENIAISDEEFEKIMDRKKLFATGKDAIPLEGKMYDVIETESGDVLGKMDTSG</sequence>
<evidence type="ECO:0000259" key="11">
    <source>
        <dbReference type="PROSITE" id="PS51194"/>
    </source>
</evidence>
<evidence type="ECO:0000256" key="1">
    <source>
        <dbReference type="ARBA" id="ARBA00004123"/>
    </source>
</evidence>
<dbReference type="InterPro" id="IPR001650">
    <property type="entry name" value="Helicase_C-like"/>
</dbReference>
<dbReference type="SMART" id="SM00490">
    <property type="entry name" value="HELICc"/>
    <property type="match status" value="1"/>
</dbReference>
<feature type="compositionally biased region" description="Polar residues" evidence="9">
    <location>
        <begin position="1"/>
        <end position="10"/>
    </location>
</feature>
<name>A0A1Z5J784_FISSO</name>
<dbReference type="GO" id="GO:0005524">
    <property type="term" value="F:ATP binding"/>
    <property type="evidence" value="ECO:0007669"/>
    <property type="project" value="UniProtKB-KW"/>
</dbReference>
<evidence type="ECO:0000313" key="13">
    <source>
        <dbReference type="Proteomes" id="UP000198406"/>
    </source>
</evidence>
<dbReference type="Gene3D" id="3.40.50.10810">
    <property type="entry name" value="Tandem AAA-ATPase domain"/>
    <property type="match status" value="1"/>
</dbReference>
<feature type="compositionally biased region" description="Basic and acidic residues" evidence="9">
    <location>
        <begin position="16"/>
        <end position="26"/>
    </location>
</feature>
<dbReference type="Pfam" id="PF00271">
    <property type="entry name" value="Helicase_C"/>
    <property type="match status" value="1"/>
</dbReference>
<evidence type="ECO:0000256" key="3">
    <source>
        <dbReference type="ARBA" id="ARBA00022741"/>
    </source>
</evidence>
<dbReference type="EMBL" id="BDSP01000013">
    <property type="protein sequence ID" value="GAX09857.1"/>
    <property type="molecule type" value="Genomic_DNA"/>
</dbReference>
<dbReference type="InterPro" id="IPR038718">
    <property type="entry name" value="SNF2-like_sf"/>
</dbReference>
<evidence type="ECO:0000256" key="6">
    <source>
        <dbReference type="ARBA" id="ARBA00022840"/>
    </source>
</evidence>
<feature type="domain" description="Helicase ATP-binding" evidence="10">
    <location>
        <begin position="230"/>
        <end position="400"/>
    </location>
</feature>
<proteinExistence type="inferred from homology"/>
<evidence type="ECO:0000259" key="10">
    <source>
        <dbReference type="PROSITE" id="PS51192"/>
    </source>
</evidence>
<evidence type="ECO:0000256" key="4">
    <source>
        <dbReference type="ARBA" id="ARBA00022801"/>
    </source>
</evidence>
<keyword evidence="3" id="KW-0547">Nucleotide-binding</keyword>
<feature type="compositionally biased region" description="Low complexity" evidence="9">
    <location>
        <begin position="71"/>
        <end position="81"/>
    </location>
</feature>
<dbReference type="SUPFAM" id="SSF52540">
    <property type="entry name" value="P-loop containing nucleoside triphosphate hydrolases"/>
    <property type="match status" value="2"/>
</dbReference>
<keyword evidence="13" id="KW-1185">Reference proteome</keyword>
<keyword evidence="6" id="KW-0067">ATP-binding</keyword>
<comment type="similarity">
    <text evidence="2">Belongs to the SNF2/RAD54 helicase family.</text>
</comment>
<dbReference type="FunFam" id="3.40.50.10810:FF:000015">
    <property type="entry name" value="lymphoid-specific helicase isoform X1"/>
    <property type="match status" value="1"/>
</dbReference>
<dbReference type="InterPro" id="IPR000330">
    <property type="entry name" value="SNF2_N"/>
</dbReference>
<accession>A0A1Z5J784</accession>
<dbReference type="InParanoid" id="A0A1Z5J784"/>
<dbReference type="PANTHER" id="PTHR10799">
    <property type="entry name" value="SNF2/RAD54 HELICASE FAMILY"/>
    <property type="match status" value="1"/>
</dbReference>
<dbReference type="PROSITE" id="PS51194">
    <property type="entry name" value="HELICASE_CTER"/>
    <property type="match status" value="1"/>
</dbReference>
<comment type="caution">
    <text evidence="12">The sequence shown here is derived from an EMBL/GenBank/DDBJ whole genome shotgun (WGS) entry which is preliminary data.</text>
</comment>
<organism evidence="12 13">
    <name type="scientific">Fistulifera solaris</name>
    <name type="common">Oleaginous diatom</name>
    <dbReference type="NCBI Taxonomy" id="1519565"/>
    <lineage>
        <taxon>Eukaryota</taxon>
        <taxon>Sar</taxon>
        <taxon>Stramenopiles</taxon>
        <taxon>Ochrophyta</taxon>
        <taxon>Bacillariophyta</taxon>
        <taxon>Bacillariophyceae</taxon>
        <taxon>Bacillariophycidae</taxon>
        <taxon>Naviculales</taxon>
        <taxon>Naviculaceae</taxon>
        <taxon>Fistulifera</taxon>
    </lineage>
</organism>
<keyword evidence="4" id="KW-0378">Hydrolase</keyword>
<evidence type="ECO:0000256" key="9">
    <source>
        <dbReference type="SAM" id="MobiDB-lite"/>
    </source>
</evidence>
<evidence type="ECO:0000256" key="8">
    <source>
        <dbReference type="ARBA" id="ARBA00023242"/>
    </source>
</evidence>
<dbReference type="PROSITE" id="PS51192">
    <property type="entry name" value="HELICASE_ATP_BIND_1"/>
    <property type="match status" value="1"/>
</dbReference>
<dbReference type="Pfam" id="PF00176">
    <property type="entry name" value="SNF2-rel_dom"/>
    <property type="match status" value="1"/>
</dbReference>
<feature type="compositionally biased region" description="Acidic residues" evidence="9">
    <location>
        <begin position="37"/>
        <end position="59"/>
    </location>
</feature>
<dbReference type="GO" id="GO:0004386">
    <property type="term" value="F:helicase activity"/>
    <property type="evidence" value="ECO:0007669"/>
    <property type="project" value="UniProtKB-KW"/>
</dbReference>
<feature type="domain" description="Helicase C-terminal" evidence="11">
    <location>
        <begin position="554"/>
        <end position="716"/>
    </location>
</feature>
<dbReference type="AlphaFoldDB" id="A0A1Z5J784"/>
<keyword evidence="7" id="KW-0175">Coiled coil</keyword>
<dbReference type="Gene3D" id="3.40.50.300">
    <property type="entry name" value="P-loop containing nucleotide triphosphate hydrolases"/>
    <property type="match status" value="1"/>
</dbReference>
<evidence type="ECO:0008006" key="14">
    <source>
        <dbReference type="Google" id="ProtNLM"/>
    </source>
</evidence>
<feature type="region of interest" description="Disordered" evidence="9">
    <location>
        <begin position="1"/>
        <end position="132"/>
    </location>
</feature>
<dbReference type="Proteomes" id="UP000198406">
    <property type="component" value="Unassembled WGS sequence"/>
</dbReference>
<evidence type="ECO:0000256" key="5">
    <source>
        <dbReference type="ARBA" id="ARBA00022806"/>
    </source>
</evidence>
<dbReference type="GO" id="GO:0005634">
    <property type="term" value="C:nucleus"/>
    <property type="evidence" value="ECO:0007669"/>
    <property type="project" value="UniProtKB-SubCell"/>
</dbReference>
<protein>
    <recommendedName>
        <fullName evidence="14">SWI/SNF-related matrix-associated actin-dependent regulator of chromatin subfamily A member 5</fullName>
    </recommendedName>
</protein>
<evidence type="ECO:0000256" key="2">
    <source>
        <dbReference type="ARBA" id="ARBA00007025"/>
    </source>
</evidence>
<reference evidence="12 13" key="1">
    <citation type="journal article" date="2015" name="Plant Cell">
        <title>Oil accumulation by the oleaginous diatom Fistulifera solaris as revealed by the genome and transcriptome.</title>
        <authorList>
            <person name="Tanaka T."/>
            <person name="Maeda Y."/>
            <person name="Veluchamy A."/>
            <person name="Tanaka M."/>
            <person name="Abida H."/>
            <person name="Marechal E."/>
            <person name="Bowler C."/>
            <person name="Muto M."/>
            <person name="Sunaga Y."/>
            <person name="Tanaka M."/>
            <person name="Yoshino T."/>
            <person name="Taniguchi T."/>
            <person name="Fukuda Y."/>
            <person name="Nemoto M."/>
            <person name="Matsumoto M."/>
            <person name="Wong P.S."/>
            <person name="Aburatani S."/>
            <person name="Fujibuchi W."/>
        </authorList>
    </citation>
    <scope>NUCLEOTIDE SEQUENCE [LARGE SCALE GENOMIC DNA]</scope>
    <source>
        <strain evidence="12 13">JPCC DA0580</strain>
    </source>
</reference>
<dbReference type="CDD" id="cd18793">
    <property type="entry name" value="SF2_C_SNF"/>
    <property type="match status" value="1"/>
</dbReference>
<keyword evidence="5" id="KW-0347">Helicase</keyword>
<evidence type="ECO:0000256" key="7">
    <source>
        <dbReference type="ARBA" id="ARBA00023054"/>
    </source>
</evidence>
<comment type="subcellular location">
    <subcellularLocation>
        <location evidence="1">Nucleus</location>
    </subcellularLocation>
</comment>
<gene>
    <name evidence="12" type="ORF">FisN_11Lh164</name>
</gene>
<evidence type="ECO:0000313" key="12">
    <source>
        <dbReference type="EMBL" id="GAX09857.1"/>
    </source>
</evidence>
<dbReference type="SMART" id="SM00487">
    <property type="entry name" value="DEXDc"/>
    <property type="match status" value="1"/>
</dbReference>
<dbReference type="OrthoDB" id="5857104at2759"/>